<dbReference type="InterPro" id="IPR010123">
    <property type="entry name" value="PHA_synth_III_E"/>
</dbReference>
<dbReference type="KEGG" id="dli:dnl_32690"/>
<keyword evidence="3" id="KW-0583">PHB biosynthesis</keyword>
<evidence type="ECO:0000256" key="3">
    <source>
        <dbReference type="ARBA" id="ARBA00022752"/>
    </source>
</evidence>
<dbReference type="GO" id="GO:0042619">
    <property type="term" value="P:poly-hydroxybutyrate biosynthetic process"/>
    <property type="evidence" value="ECO:0007669"/>
    <property type="project" value="UniProtKB-KW"/>
</dbReference>
<name>A0A975GH60_9BACT</name>
<evidence type="ECO:0000256" key="2">
    <source>
        <dbReference type="ARBA" id="ARBA00019066"/>
    </source>
</evidence>
<proteinExistence type="predicted"/>
<evidence type="ECO:0000256" key="1">
    <source>
        <dbReference type="ARBA" id="ARBA00004683"/>
    </source>
</evidence>
<dbReference type="Pfam" id="PF09712">
    <property type="entry name" value="PHA_synth_III_E"/>
    <property type="match status" value="1"/>
</dbReference>
<protein>
    <recommendedName>
        <fullName evidence="2">Poly(3-hydroxyalkanoate) polymerase subunit PhaE</fullName>
    </recommendedName>
</protein>
<accession>A0A975GH60</accession>
<dbReference type="RefSeq" id="WP_207687041.1">
    <property type="nucleotide sequence ID" value="NZ_CP061799.1"/>
</dbReference>
<organism evidence="4 5">
    <name type="scientific">Desulfonema limicola</name>
    <dbReference type="NCBI Taxonomy" id="45656"/>
    <lineage>
        <taxon>Bacteria</taxon>
        <taxon>Pseudomonadati</taxon>
        <taxon>Thermodesulfobacteriota</taxon>
        <taxon>Desulfobacteria</taxon>
        <taxon>Desulfobacterales</taxon>
        <taxon>Desulfococcaceae</taxon>
        <taxon>Desulfonema</taxon>
    </lineage>
</organism>
<evidence type="ECO:0000313" key="4">
    <source>
        <dbReference type="EMBL" id="QTA80952.1"/>
    </source>
</evidence>
<dbReference type="AlphaFoldDB" id="A0A975GH60"/>
<reference evidence="4" key="1">
    <citation type="journal article" date="2021" name="Microb. Physiol.">
        <title>Proteogenomic Insights into the Physiology of Marine, Sulfate-Reducing, Filamentous Desulfonema limicola and Desulfonema magnum.</title>
        <authorList>
            <person name="Schnaars V."/>
            <person name="Wohlbrand L."/>
            <person name="Scheve S."/>
            <person name="Hinrichs C."/>
            <person name="Reinhardt R."/>
            <person name="Rabus R."/>
        </authorList>
    </citation>
    <scope>NUCLEOTIDE SEQUENCE</scope>
    <source>
        <strain evidence="4">5ac10</strain>
    </source>
</reference>
<sequence>MDGKDKKQTGAEEMFADWMKSATDFLGGLTKMQPGWPDMFGSTADTPKGPAQKSKKAWDSGSKYFQALFSSFSNPENLSGVFKGMDAVPDFMTSITQQTWDGFLELQKQWMERASKAGQQTKAYNFDDIDQDTFKTIREIYENEFQKFLKIPALGLNRFHQEKINRLIDKYTLFQTSLAEFLYVFSIPLEKASAVMQENIEQMAEQGDINHDFKDYYNMWVKVLEGHYMTLLKSSEYTQVMDNTIKSLVQYREAKNDLLCDVLQQQFPVPTNRDMDELYKEIYLLKKKVKELSRQVNSDQ</sequence>
<keyword evidence="5" id="KW-1185">Reference proteome</keyword>
<evidence type="ECO:0000313" key="5">
    <source>
        <dbReference type="Proteomes" id="UP000663720"/>
    </source>
</evidence>
<gene>
    <name evidence="4" type="ORF">dnl_32690</name>
</gene>
<dbReference type="Proteomes" id="UP000663720">
    <property type="component" value="Chromosome"/>
</dbReference>
<dbReference type="EMBL" id="CP061799">
    <property type="protein sequence ID" value="QTA80952.1"/>
    <property type="molecule type" value="Genomic_DNA"/>
</dbReference>
<comment type="pathway">
    <text evidence="1">Biopolymer metabolism; poly-(R)-3-hydroxybutanoate biosynthesis.</text>
</comment>